<dbReference type="CDD" id="cd00590">
    <property type="entry name" value="RRM_SF"/>
    <property type="match status" value="1"/>
</dbReference>
<proteinExistence type="predicted"/>
<dbReference type="Proteomes" id="UP001530315">
    <property type="component" value="Unassembled WGS sequence"/>
</dbReference>
<dbReference type="PROSITE" id="PS50102">
    <property type="entry name" value="RRM"/>
    <property type="match status" value="1"/>
</dbReference>
<evidence type="ECO:0000256" key="2">
    <source>
        <dbReference type="PROSITE-ProRule" id="PRU00176"/>
    </source>
</evidence>
<keyword evidence="1 2" id="KW-0694">RNA-binding</keyword>
<dbReference type="Gene3D" id="3.30.70.330">
    <property type="match status" value="1"/>
</dbReference>
<feature type="compositionally biased region" description="Low complexity" evidence="3">
    <location>
        <begin position="1039"/>
        <end position="1053"/>
    </location>
</feature>
<dbReference type="PANTHER" id="PTHR23236">
    <property type="entry name" value="EUKARYOTIC TRANSLATION INITIATION FACTOR 4B/4H"/>
    <property type="match status" value="1"/>
</dbReference>
<name>A0ABD3PM71_9STRA</name>
<gene>
    <name evidence="5" type="ORF">ACHAW5_009214</name>
</gene>
<dbReference type="InterPro" id="IPR000504">
    <property type="entry name" value="RRM_dom"/>
</dbReference>
<feature type="domain" description="RRM" evidence="4">
    <location>
        <begin position="889"/>
        <end position="976"/>
    </location>
</feature>
<dbReference type="Pfam" id="PF00076">
    <property type="entry name" value="RRM_1"/>
    <property type="match status" value="1"/>
</dbReference>
<dbReference type="InterPro" id="IPR011990">
    <property type="entry name" value="TPR-like_helical_dom_sf"/>
</dbReference>
<dbReference type="SUPFAM" id="SSF54928">
    <property type="entry name" value="RNA-binding domain, RBD"/>
    <property type="match status" value="1"/>
</dbReference>
<sequence length="1072" mass="119871">MSYNYENVVKSIHEHRRGAYANALPDLDALQQSIEGFATLSRHCPMTPLLWMQYAHDTEGLMEGLMMAESAAEGSSEQHHQGEWRLQKLQSKKSALESSTGILELALAEFSGCAVLQLYYLESLADYVYQCEGLRLFNALNGMVGMEVDDMQATRNKLSAAFQYAWKSVGRGTHVNEGAIVSEIYRLNGSFLLFSLSFAVAASKQNGTGANDDFDTILHQISTLFLEWSKTPMGEGSNDEMIQDMEYIWDEACSLVLSLRVGDEQLEKLKYDLAHQKETLWANIDCERKKTSSLTNILSSYENEIDVAMSNEGIALPTHSYLSQPQDESNSNNDNDVLGKYLQSLRRMSSKWNKILLGDTNSFLLGLGGAETSRAFLKAISFLQNIYQGTMKKGKSVDDTERSSIEYHVAKYKDSVITSLFERAVSECPTVESVWISYMNFLRAEWTLLRNNASEQRHREQELSFALQSTSHRAVRNCPYSCTLFEIRMTTLGLISASNLEPDDITVVIKEATDLGFLTREALLHLRLVAILVVMRKLMSLVSLGTTTASNGIGKDYDEGEEMGVLPAANRKNSTNGTVDYRSLNPTVMEEVQDLIEDIRDMYDEADSYLFNSHTTWSEGRVAFWKHRALAEAYTLCPIAMALERAFNNDNEMDHDMLTDKEAIQCFEKLVKAQKPSHPDSWREYIRYASVSHIYLIGRASNSAQSQPDSTAAAISTLRRTRGLYTRAISCVKKASQTTTAPVESRQSWMGKGIDGTMFQRDYDAALLDLCREYLAFERSGGSEESFFHGLQLVRSKLASWDPAAATIASIPSVHEESHGKRKLEANGITSHPENLFSTIAGNHDDNDEEEYDKKSKRVKVKTNLKQPKKTDGVHRVRIGKLDYPAHPYTIYVSNLSEDTQDMDLVDAFLHEFGAVVHAKILREKLTGKGGHHFHGKSKCAGLIQFEERSSVEDALRRDGEFEVGGRPVKIQRSHLPAVGQVPSGMHRVNPKGEGKVSKRNKLKKSNVDGMEFEVERKGDAGQTPAGGDQHKEKHDVASASSPSSLSLGVLSLKPRGMKQRPKISLDTLNKK</sequence>
<protein>
    <recommendedName>
        <fullName evidence="4">RRM domain-containing protein</fullName>
    </recommendedName>
</protein>
<dbReference type="SMART" id="SM00360">
    <property type="entry name" value="RRM"/>
    <property type="match status" value="1"/>
</dbReference>
<dbReference type="AlphaFoldDB" id="A0ABD3PM71"/>
<organism evidence="5 6">
    <name type="scientific">Stephanodiscus triporus</name>
    <dbReference type="NCBI Taxonomy" id="2934178"/>
    <lineage>
        <taxon>Eukaryota</taxon>
        <taxon>Sar</taxon>
        <taxon>Stramenopiles</taxon>
        <taxon>Ochrophyta</taxon>
        <taxon>Bacillariophyta</taxon>
        <taxon>Coscinodiscophyceae</taxon>
        <taxon>Thalassiosirophycidae</taxon>
        <taxon>Stephanodiscales</taxon>
        <taxon>Stephanodiscaceae</taxon>
        <taxon>Stephanodiscus</taxon>
    </lineage>
</organism>
<dbReference type="Gene3D" id="1.25.40.10">
    <property type="entry name" value="Tetratricopeptide repeat domain"/>
    <property type="match status" value="1"/>
</dbReference>
<evidence type="ECO:0000256" key="3">
    <source>
        <dbReference type="SAM" id="MobiDB-lite"/>
    </source>
</evidence>
<evidence type="ECO:0000256" key="1">
    <source>
        <dbReference type="ARBA" id="ARBA00022884"/>
    </source>
</evidence>
<evidence type="ECO:0000259" key="4">
    <source>
        <dbReference type="PROSITE" id="PS50102"/>
    </source>
</evidence>
<feature type="region of interest" description="Disordered" evidence="3">
    <location>
        <begin position="981"/>
        <end position="1072"/>
    </location>
</feature>
<keyword evidence="6" id="KW-1185">Reference proteome</keyword>
<dbReference type="GO" id="GO:0003723">
    <property type="term" value="F:RNA binding"/>
    <property type="evidence" value="ECO:0007669"/>
    <property type="project" value="UniProtKB-UniRule"/>
</dbReference>
<reference evidence="5 6" key="1">
    <citation type="submission" date="2024-10" db="EMBL/GenBank/DDBJ databases">
        <title>Updated reference genomes for cyclostephanoid diatoms.</title>
        <authorList>
            <person name="Roberts W.R."/>
            <person name="Alverson A.J."/>
        </authorList>
    </citation>
    <scope>NUCLEOTIDE SEQUENCE [LARGE SCALE GENOMIC DNA]</scope>
    <source>
        <strain evidence="5 6">AJA276-08</strain>
    </source>
</reference>
<evidence type="ECO:0000313" key="6">
    <source>
        <dbReference type="Proteomes" id="UP001530315"/>
    </source>
</evidence>
<dbReference type="PANTHER" id="PTHR23236:SF11">
    <property type="entry name" value="EUKARYOTIC TRANSLATION INITIATION FACTOR 4H"/>
    <property type="match status" value="1"/>
</dbReference>
<comment type="caution">
    <text evidence="5">The sequence shown here is derived from an EMBL/GenBank/DDBJ whole genome shotgun (WGS) entry which is preliminary data.</text>
</comment>
<accession>A0ABD3PM71</accession>
<dbReference type="InterPro" id="IPR012677">
    <property type="entry name" value="Nucleotide-bd_a/b_plait_sf"/>
</dbReference>
<evidence type="ECO:0000313" key="5">
    <source>
        <dbReference type="EMBL" id="KAL3788857.1"/>
    </source>
</evidence>
<dbReference type="EMBL" id="JALLAZ020000708">
    <property type="protein sequence ID" value="KAL3788857.1"/>
    <property type="molecule type" value="Genomic_DNA"/>
</dbReference>
<dbReference type="InterPro" id="IPR035979">
    <property type="entry name" value="RBD_domain_sf"/>
</dbReference>